<keyword evidence="3" id="KW-1185">Reference proteome</keyword>
<gene>
    <name evidence="2" type="ORF">LPT13_02530</name>
</gene>
<dbReference type="InterPro" id="IPR036388">
    <property type="entry name" value="WH-like_DNA-bd_sf"/>
</dbReference>
<evidence type="ECO:0000313" key="2">
    <source>
        <dbReference type="EMBL" id="MCI2241228.1"/>
    </source>
</evidence>
<comment type="caution">
    <text evidence="2">The sequence shown here is derived from an EMBL/GenBank/DDBJ whole genome shotgun (WGS) entry which is preliminary data.</text>
</comment>
<protein>
    <submittedName>
        <fullName evidence="2">MarR family winged helix-turn-helix transcriptional regulator</fullName>
    </submittedName>
</protein>
<dbReference type="SUPFAM" id="SSF46785">
    <property type="entry name" value="Winged helix' DNA-binding domain"/>
    <property type="match status" value="1"/>
</dbReference>
<reference evidence="2" key="1">
    <citation type="submission" date="2021-11" db="EMBL/GenBank/DDBJ databases">
        <title>A Novel Adlercreutzia Species, isolated from a Allomyrina dichotoma larva feces.</title>
        <authorList>
            <person name="Suh M.K."/>
        </authorList>
    </citation>
    <scope>NUCLEOTIDE SEQUENCE</scope>
    <source>
        <strain evidence="2">JBNU-10</strain>
    </source>
</reference>
<dbReference type="InterPro" id="IPR036390">
    <property type="entry name" value="WH_DNA-bd_sf"/>
</dbReference>
<name>A0ABS9WED7_9ACTN</name>
<proteinExistence type="predicted"/>
<sequence length="211" mass="23438">MTESSKALKSLKQAANYAKLAMHDLGPRSYKKGQGALMKVVAKFGEGGSIDKKQLERQLGWRSGEVRQVAEKAQANGYVAINDDGFEFTVSLTDKGSEVLQKRFAIENHAADAILEALTPEEVEQLVTLTDKISATCKDELGIDYARIEKKQRRCRVRRGDDGDGEHDERGDGRRGRDCGCKRHGHHHGAPQYVFVFGDDGHGCGCKRHRR</sequence>
<evidence type="ECO:0000313" key="3">
    <source>
        <dbReference type="Proteomes" id="UP001430755"/>
    </source>
</evidence>
<dbReference type="EMBL" id="JAJMLW010000001">
    <property type="protein sequence ID" value="MCI2241228.1"/>
    <property type="molecule type" value="Genomic_DNA"/>
</dbReference>
<dbReference type="Gene3D" id="1.10.10.10">
    <property type="entry name" value="Winged helix-like DNA-binding domain superfamily/Winged helix DNA-binding domain"/>
    <property type="match status" value="1"/>
</dbReference>
<feature type="compositionally biased region" description="Basic and acidic residues" evidence="1">
    <location>
        <begin position="158"/>
        <end position="181"/>
    </location>
</feature>
<dbReference type="Proteomes" id="UP001430755">
    <property type="component" value="Unassembled WGS sequence"/>
</dbReference>
<dbReference type="RefSeq" id="WP_242163179.1">
    <property type="nucleotide sequence ID" value="NZ_JAJMLW010000001.1"/>
</dbReference>
<accession>A0ABS9WED7</accession>
<feature type="region of interest" description="Disordered" evidence="1">
    <location>
        <begin position="156"/>
        <end position="182"/>
    </location>
</feature>
<evidence type="ECO:0000256" key="1">
    <source>
        <dbReference type="SAM" id="MobiDB-lite"/>
    </source>
</evidence>
<organism evidence="2 3">
    <name type="scientific">Adlercreutzia faecimuris</name>
    <dbReference type="NCBI Taxonomy" id="2897341"/>
    <lineage>
        <taxon>Bacteria</taxon>
        <taxon>Bacillati</taxon>
        <taxon>Actinomycetota</taxon>
        <taxon>Coriobacteriia</taxon>
        <taxon>Eggerthellales</taxon>
        <taxon>Eggerthellaceae</taxon>
        <taxon>Adlercreutzia</taxon>
    </lineage>
</organism>